<keyword evidence="1" id="KW-0472">Membrane</keyword>
<proteinExistence type="predicted"/>
<keyword evidence="1" id="KW-1133">Transmembrane helix</keyword>
<dbReference type="EMBL" id="VDEM01000011">
    <property type="protein sequence ID" value="KAF0824671.1"/>
    <property type="molecule type" value="Genomic_DNA"/>
</dbReference>
<gene>
    <name evidence="2" type="ORF">KIS1582_1434</name>
</gene>
<evidence type="ECO:0000313" key="2">
    <source>
        <dbReference type="EMBL" id="KAF0824671.1"/>
    </source>
</evidence>
<organism evidence="2 3">
    <name type="scientific">Cytobacillus firmus</name>
    <name type="common">Bacillus firmus</name>
    <dbReference type="NCBI Taxonomy" id="1399"/>
    <lineage>
        <taxon>Bacteria</taxon>
        <taxon>Bacillati</taxon>
        <taxon>Bacillota</taxon>
        <taxon>Bacilli</taxon>
        <taxon>Bacillales</taxon>
        <taxon>Bacillaceae</taxon>
        <taxon>Cytobacillus</taxon>
    </lineage>
</organism>
<comment type="caution">
    <text evidence="2">The sequence shown here is derived from an EMBL/GenBank/DDBJ whole genome shotgun (WGS) entry which is preliminary data.</text>
</comment>
<accession>A0A800MY76</accession>
<keyword evidence="1" id="KW-0812">Transmembrane</keyword>
<dbReference type="AlphaFoldDB" id="A0A800MY76"/>
<name>A0A800MY76_CYTFI</name>
<evidence type="ECO:0000256" key="1">
    <source>
        <dbReference type="SAM" id="Phobius"/>
    </source>
</evidence>
<feature type="transmembrane region" description="Helical" evidence="1">
    <location>
        <begin position="21"/>
        <end position="42"/>
    </location>
</feature>
<dbReference type="Proteomes" id="UP000465778">
    <property type="component" value="Unassembled WGS sequence"/>
</dbReference>
<sequence length="43" mass="5214">MKALKKNAHLRTFYHKAKFHTVMYSALFFIIHAQKYLPFVILF</sequence>
<evidence type="ECO:0000313" key="3">
    <source>
        <dbReference type="Proteomes" id="UP000465778"/>
    </source>
</evidence>
<protein>
    <submittedName>
        <fullName evidence="2">Uncharacterized protein</fullName>
    </submittedName>
</protein>
<reference evidence="2 3" key="1">
    <citation type="journal article" date="2020" name="G3 (Bethesda)">
        <title>Whole Genome Sequencing and Comparative Genomics of Two Nematicidal Bacillus Strains Reveals a Wide Range of Possible Virulence Factors.</title>
        <authorList>
            <person name="Susic N."/>
            <person name="Janezic S."/>
            <person name="Rupnik M."/>
            <person name="Geric Stare B."/>
        </authorList>
    </citation>
    <scope>NUCLEOTIDE SEQUENCE [LARGE SCALE GENOMIC DNA]</scope>
    <source>
        <strain evidence="2 3">I-1582</strain>
    </source>
</reference>